<gene>
    <name evidence="2" type="ORF">NCTC4824_00794</name>
</gene>
<proteinExistence type="predicted"/>
<accession>A0A2X4VMB2</accession>
<dbReference type="InterPro" id="IPR054254">
    <property type="entry name" value="DUF6985"/>
</dbReference>
<dbReference type="AlphaFoldDB" id="A0A2X4VMB2"/>
<feature type="domain" description="DUF6985" evidence="1">
    <location>
        <begin position="5"/>
        <end position="137"/>
    </location>
</feature>
<protein>
    <recommendedName>
        <fullName evidence="1">DUF6985 domain-containing protein</fullName>
    </recommendedName>
</protein>
<dbReference type="KEGG" id="blen:NCTC4824_00794"/>
<dbReference type="Pfam" id="PF22481">
    <property type="entry name" value="DUF6985"/>
    <property type="match status" value="1"/>
</dbReference>
<dbReference type="EMBL" id="LS483476">
    <property type="protein sequence ID" value="SQI53297.1"/>
    <property type="molecule type" value="Genomic_DNA"/>
</dbReference>
<reference evidence="2 3" key="1">
    <citation type="submission" date="2018-06" db="EMBL/GenBank/DDBJ databases">
        <authorList>
            <consortium name="Pathogen Informatics"/>
            <person name="Doyle S."/>
        </authorList>
    </citation>
    <scope>NUCLEOTIDE SEQUENCE [LARGE SCALE GENOMIC DNA]</scope>
    <source>
        <strain evidence="2 3">NCTC4824</strain>
    </source>
</reference>
<dbReference type="Proteomes" id="UP000249134">
    <property type="component" value="Chromosome 1"/>
</dbReference>
<keyword evidence="3" id="KW-1185">Reference proteome</keyword>
<dbReference type="RefSeq" id="WP_066145091.1">
    <property type="nucleotide sequence ID" value="NZ_CBCSGM010000007.1"/>
</dbReference>
<evidence type="ECO:0000313" key="3">
    <source>
        <dbReference type="Proteomes" id="UP000249134"/>
    </source>
</evidence>
<name>A0A2X4VMB2_LEDLE</name>
<sequence>MIENIQETKYGIEGTTYSKLFDKHIRVWLEDGVDLEYGRFCVDALNHLNDKLIDEICRAAIAYCEDFCDAIGQEPPKIEKARDILNYIDPTGLIVDEPRDPHKPVIHLEGNCEWEVEHGIEFIIREDQLLYLSSFNGMGAWDEPESYKDSYNYAYKAI</sequence>
<organism evidence="2 3">
    <name type="scientific">Lederbergia lenta</name>
    <name type="common">Bacillus lentus</name>
    <dbReference type="NCBI Taxonomy" id="1467"/>
    <lineage>
        <taxon>Bacteria</taxon>
        <taxon>Bacillati</taxon>
        <taxon>Bacillota</taxon>
        <taxon>Bacilli</taxon>
        <taxon>Bacillales</taxon>
        <taxon>Bacillaceae</taxon>
        <taxon>Lederbergia</taxon>
    </lineage>
</organism>
<evidence type="ECO:0000259" key="1">
    <source>
        <dbReference type="Pfam" id="PF22481"/>
    </source>
</evidence>
<evidence type="ECO:0000313" key="2">
    <source>
        <dbReference type="EMBL" id="SQI53297.1"/>
    </source>
</evidence>